<feature type="non-terminal residue" evidence="3">
    <location>
        <position position="1"/>
    </location>
</feature>
<dbReference type="EMBL" id="BARU01000175">
    <property type="protein sequence ID" value="GAH28365.1"/>
    <property type="molecule type" value="Genomic_DNA"/>
</dbReference>
<proteinExistence type="predicted"/>
<evidence type="ECO:0000256" key="1">
    <source>
        <dbReference type="SAM" id="MobiDB-lite"/>
    </source>
</evidence>
<dbReference type="AlphaFoldDB" id="X1F703"/>
<accession>X1F703</accession>
<protein>
    <submittedName>
        <fullName evidence="3">Uncharacterized protein</fullName>
    </submittedName>
</protein>
<comment type="caution">
    <text evidence="3">The sequence shown here is derived from an EMBL/GenBank/DDBJ whole genome shotgun (WGS) entry which is preliminary data.</text>
</comment>
<dbReference type="EMBL" id="BARU01001666">
    <property type="protein sequence ID" value="GAH19713.1"/>
    <property type="molecule type" value="Genomic_DNA"/>
</dbReference>
<organism evidence="3">
    <name type="scientific">marine sediment metagenome</name>
    <dbReference type="NCBI Taxonomy" id="412755"/>
    <lineage>
        <taxon>unclassified sequences</taxon>
        <taxon>metagenomes</taxon>
        <taxon>ecological metagenomes</taxon>
    </lineage>
</organism>
<sequence length="136" mass="15682">DPLVKSSSTALSFSSRRLILLLDSQRWINIFVGQNPYQEMMPEKERVKSRLRELIDLETEKALIGGELGYASELQEAKRLVTQEAKKLRKENPYIKFMGTCMVEGEGDPRERMKTCAAKWGEKSEEEKDALKTRDK</sequence>
<evidence type="ECO:0000313" key="3">
    <source>
        <dbReference type="EMBL" id="GAH28365.1"/>
    </source>
</evidence>
<reference evidence="3" key="1">
    <citation type="journal article" date="2014" name="Front. Microbiol.">
        <title>High frequency of phylogenetically diverse reductive dehalogenase-homologous genes in deep subseafloor sedimentary metagenomes.</title>
        <authorList>
            <person name="Kawai M."/>
            <person name="Futagami T."/>
            <person name="Toyoda A."/>
            <person name="Takaki Y."/>
            <person name="Nishi S."/>
            <person name="Hori S."/>
            <person name="Arai W."/>
            <person name="Tsubouchi T."/>
            <person name="Morono Y."/>
            <person name="Uchiyama I."/>
            <person name="Ito T."/>
            <person name="Fujiyama A."/>
            <person name="Inagaki F."/>
            <person name="Takami H."/>
        </authorList>
    </citation>
    <scope>NUCLEOTIDE SEQUENCE</scope>
    <source>
        <strain evidence="3">Expedition CK06-06</strain>
    </source>
</reference>
<evidence type="ECO:0000313" key="2">
    <source>
        <dbReference type="EMBL" id="GAH19713.1"/>
    </source>
</evidence>
<gene>
    <name evidence="3" type="ORF">S03H2_00742</name>
    <name evidence="2" type="ORF">S03H2_04250</name>
</gene>
<feature type="region of interest" description="Disordered" evidence="1">
    <location>
        <begin position="117"/>
        <end position="136"/>
    </location>
</feature>
<name>X1F703_9ZZZZ</name>